<dbReference type="Pfam" id="PF00589">
    <property type="entry name" value="Phage_integrase"/>
    <property type="match status" value="1"/>
</dbReference>
<sequence length="375" mass="42078">MLVLPSVGRVAEDQAGLPWLVMFPDGIVHEAAAGWFRELLIGDCSPATLRSYGYDLLRWFRWLYAVEVDWARAARDQVRDFVFYLREAPGPMRGASPVGFAPRTINHQLAVLSGFYDYVISCGHGPLVNPVPPASPQSRRVLEHHDPSRPWPVRRRADYRQRVPRQIPRALPDDAADALFSALRSHRDRALVAFWLSSGVRAAELLGLRHDRVDYGRRTIAVVSKGTRVVEQVPASADAFVWLSLHLAEGYLGSGADPVWWTLRAPRRPLTYHAARAVLIRAQAALGTRWRLHDLRHTAAMRMAADPGFTLVDVQAVLRHAHVSTTELYLQPRTDDLVEKMEQLRQRRLAAATQPPAVAAGYDQAAVRELLGLDR</sequence>
<dbReference type="PROSITE" id="PS51898">
    <property type="entry name" value="TYR_RECOMBINASE"/>
    <property type="match status" value="1"/>
</dbReference>
<feature type="domain" description="Tyr recombinase" evidence="5">
    <location>
        <begin position="166"/>
        <end position="342"/>
    </location>
</feature>
<evidence type="ECO:0000313" key="8">
    <source>
        <dbReference type="Proteomes" id="UP000292564"/>
    </source>
</evidence>
<dbReference type="Proteomes" id="UP000292564">
    <property type="component" value="Unassembled WGS sequence"/>
</dbReference>
<dbReference type="GO" id="GO:0006310">
    <property type="term" value="P:DNA recombination"/>
    <property type="evidence" value="ECO:0007669"/>
    <property type="project" value="UniProtKB-KW"/>
</dbReference>
<evidence type="ECO:0000256" key="1">
    <source>
        <dbReference type="ARBA" id="ARBA00022908"/>
    </source>
</evidence>
<evidence type="ECO:0000259" key="5">
    <source>
        <dbReference type="PROSITE" id="PS51898"/>
    </source>
</evidence>
<dbReference type="InterPro" id="IPR010998">
    <property type="entry name" value="Integrase_recombinase_N"/>
</dbReference>
<name>A0A4Q7Z9N7_9ACTN</name>
<keyword evidence="8" id="KW-1185">Reference proteome</keyword>
<dbReference type="RefSeq" id="WP_207230184.1">
    <property type="nucleotide sequence ID" value="NZ_SHKY01000002.1"/>
</dbReference>
<dbReference type="InterPro" id="IPR013762">
    <property type="entry name" value="Integrase-like_cat_sf"/>
</dbReference>
<dbReference type="InterPro" id="IPR044068">
    <property type="entry name" value="CB"/>
</dbReference>
<dbReference type="GO" id="GO:0003677">
    <property type="term" value="F:DNA binding"/>
    <property type="evidence" value="ECO:0007669"/>
    <property type="project" value="UniProtKB-UniRule"/>
</dbReference>
<dbReference type="CDD" id="cd00397">
    <property type="entry name" value="DNA_BRE_C"/>
    <property type="match status" value="1"/>
</dbReference>
<dbReference type="InterPro" id="IPR002104">
    <property type="entry name" value="Integrase_catalytic"/>
</dbReference>
<proteinExistence type="predicted"/>
<keyword evidence="3" id="KW-0233">DNA recombination</keyword>
<dbReference type="InterPro" id="IPR004107">
    <property type="entry name" value="Integrase_SAM-like_N"/>
</dbReference>
<dbReference type="Gene3D" id="1.10.443.10">
    <property type="entry name" value="Intergrase catalytic core"/>
    <property type="match status" value="1"/>
</dbReference>
<evidence type="ECO:0000313" key="7">
    <source>
        <dbReference type="EMBL" id="RZU46595.1"/>
    </source>
</evidence>
<dbReference type="InterPro" id="IPR050090">
    <property type="entry name" value="Tyrosine_recombinase_XerCD"/>
</dbReference>
<dbReference type="InterPro" id="IPR011010">
    <property type="entry name" value="DNA_brk_join_enz"/>
</dbReference>
<comment type="caution">
    <text evidence="7">The sequence shown here is derived from an EMBL/GenBank/DDBJ whole genome shotgun (WGS) entry which is preliminary data.</text>
</comment>
<dbReference type="Gene3D" id="1.10.150.130">
    <property type="match status" value="1"/>
</dbReference>
<gene>
    <name evidence="7" type="ORF">EV385_6670</name>
</gene>
<dbReference type="PROSITE" id="PS51900">
    <property type="entry name" value="CB"/>
    <property type="match status" value="1"/>
</dbReference>
<accession>A0A4Q7Z9N7</accession>
<dbReference type="PANTHER" id="PTHR30349:SF81">
    <property type="entry name" value="TYROSINE RECOMBINASE XERC"/>
    <property type="match status" value="1"/>
</dbReference>
<dbReference type="Pfam" id="PF02899">
    <property type="entry name" value="Phage_int_SAM_1"/>
    <property type="match status" value="1"/>
</dbReference>
<dbReference type="GO" id="GO:0015074">
    <property type="term" value="P:DNA integration"/>
    <property type="evidence" value="ECO:0007669"/>
    <property type="project" value="UniProtKB-KW"/>
</dbReference>
<protein>
    <submittedName>
        <fullName evidence="7">Site-specific recombinase XerD</fullName>
    </submittedName>
</protein>
<evidence type="ECO:0000259" key="6">
    <source>
        <dbReference type="PROSITE" id="PS51900"/>
    </source>
</evidence>
<evidence type="ECO:0000256" key="4">
    <source>
        <dbReference type="PROSITE-ProRule" id="PRU01248"/>
    </source>
</evidence>
<dbReference type="AlphaFoldDB" id="A0A4Q7Z9N7"/>
<organism evidence="7 8">
    <name type="scientific">Krasilnikovia cinnamomea</name>
    <dbReference type="NCBI Taxonomy" id="349313"/>
    <lineage>
        <taxon>Bacteria</taxon>
        <taxon>Bacillati</taxon>
        <taxon>Actinomycetota</taxon>
        <taxon>Actinomycetes</taxon>
        <taxon>Micromonosporales</taxon>
        <taxon>Micromonosporaceae</taxon>
        <taxon>Krasilnikovia</taxon>
    </lineage>
</organism>
<dbReference type="PANTHER" id="PTHR30349">
    <property type="entry name" value="PHAGE INTEGRASE-RELATED"/>
    <property type="match status" value="1"/>
</dbReference>
<evidence type="ECO:0000256" key="3">
    <source>
        <dbReference type="ARBA" id="ARBA00023172"/>
    </source>
</evidence>
<keyword evidence="1" id="KW-0229">DNA integration</keyword>
<evidence type="ECO:0000256" key="2">
    <source>
        <dbReference type="ARBA" id="ARBA00023125"/>
    </source>
</evidence>
<dbReference type="EMBL" id="SHKY01000002">
    <property type="protein sequence ID" value="RZU46595.1"/>
    <property type="molecule type" value="Genomic_DNA"/>
</dbReference>
<reference evidence="7 8" key="1">
    <citation type="submission" date="2019-02" db="EMBL/GenBank/DDBJ databases">
        <title>Sequencing the genomes of 1000 actinobacteria strains.</title>
        <authorList>
            <person name="Klenk H.-P."/>
        </authorList>
    </citation>
    <scope>NUCLEOTIDE SEQUENCE [LARGE SCALE GENOMIC DNA]</scope>
    <source>
        <strain evidence="7 8">DSM 45162</strain>
    </source>
</reference>
<dbReference type="SUPFAM" id="SSF56349">
    <property type="entry name" value="DNA breaking-rejoining enzymes"/>
    <property type="match status" value="1"/>
</dbReference>
<keyword evidence="2 4" id="KW-0238">DNA-binding</keyword>
<feature type="domain" description="Core-binding (CB)" evidence="6">
    <location>
        <begin position="26"/>
        <end position="120"/>
    </location>
</feature>